<dbReference type="OMA" id="CCDENSK"/>
<dbReference type="SUPFAM" id="SSF54373">
    <property type="entry name" value="FAD-linked reductases, C-terminal domain"/>
    <property type="match status" value="1"/>
</dbReference>
<evidence type="ECO:0000256" key="1">
    <source>
        <dbReference type="ARBA" id="ARBA00000827"/>
    </source>
</evidence>
<evidence type="ECO:0000313" key="16">
    <source>
        <dbReference type="Proteomes" id="UP000219338"/>
    </source>
</evidence>
<dbReference type="InterPro" id="IPR012814">
    <property type="entry name" value="P2OX"/>
</dbReference>
<evidence type="ECO:0000256" key="4">
    <source>
        <dbReference type="ARBA" id="ARBA00011881"/>
    </source>
</evidence>
<dbReference type="Gene3D" id="3.50.50.60">
    <property type="entry name" value="FAD/NAD(P)-binding domain"/>
    <property type="match status" value="2"/>
</dbReference>
<comment type="similarity">
    <text evidence="3">Belongs to the GMC oxidoreductase family.</text>
</comment>
<keyword evidence="9" id="KW-0560">Oxidoreductase</keyword>
<evidence type="ECO:0000259" key="14">
    <source>
        <dbReference type="Pfam" id="PF05199"/>
    </source>
</evidence>
<evidence type="ECO:0000259" key="13">
    <source>
        <dbReference type="Pfam" id="PF00732"/>
    </source>
</evidence>
<evidence type="ECO:0000256" key="9">
    <source>
        <dbReference type="ARBA" id="ARBA00023002"/>
    </source>
</evidence>
<dbReference type="STRING" id="47428.A0A284S490"/>
<evidence type="ECO:0000256" key="2">
    <source>
        <dbReference type="ARBA" id="ARBA00001974"/>
    </source>
</evidence>
<evidence type="ECO:0000256" key="5">
    <source>
        <dbReference type="ARBA" id="ARBA00013082"/>
    </source>
</evidence>
<proteinExistence type="inferred from homology"/>
<dbReference type="InterPro" id="IPR007867">
    <property type="entry name" value="GMC_OxRtase_C"/>
</dbReference>
<evidence type="ECO:0000256" key="6">
    <source>
        <dbReference type="ARBA" id="ARBA00016408"/>
    </source>
</evidence>
<dbReference type="PANTHER" id="PTHR42784">
    <property type="entry name" value="PYRANOSE 2-OXIDASE"/>
    <property type="match status" value="1"/>
</dbReference>
<evidence type="ECO:0000256" key="10">
    <source>
        <dbReference type="ARBA" id="ARBA00030508"/>
    </source>
</evidence>
<evidence type="ECO:0000313" key="15">
    <source>
        <dbReference type="EMBL" id="SJL15824.1"/>
    </source>
</evidence>
<dbReference type="EC" id="1.1.3.10" evidence="5"/>
<dbReference type="OrthoDB" id="269227at2759"/>
<dbReference type="InterPro" id="IPR051473">
    <property type="entry name" value="P2Ox-like"/>
</dbReference>
<sequence length="576" mass="63506">MAPTRLSDADIQNLLAQLPKDRNARVPSLKSFNNDPAYEIPIHYPDVFIAGSGPIASAYAHTIINQHPTAQVLMAEIGAQDSPIIGAHQKNAVKFQKDVDAFVYTIQGALQTTSIPVPDSYQPTLAAVSWAPDPDSDLQLVINGFNPCQKPSVNLPANAITRTVGGMATHWTCACPEPHAEERSMNPIPNEELDDLLQRSKILLNVRTDQFDESIRHDVVKKTLTDAFSSDATRNVANLPLAAERRSDNTAYVHWSGADTVLGEELSSGTHPRFELLTETKVTQLLYVGTEIRAAAIYDLKADHHSSLQLVIADAYVIACGAVCTPQILWNSNIRPEALGKNLSEQSIAFCQIVLKRSIVDDIWTNPKYAEAVERHHERYPCDPLPIPFHDPEPQVTIPYTPDHPWHTQIHRDAFSYGDVGPRSDPRVVVDLRFFGKSDISEDNRVCFSDEHTDIYGMPQATFHVERSEEDAQRDHRMMNDMTNTANFLGGYLPGSEPQFMEPGLALHITGTTRIGIDLETSVADPFSKVHGLDNLWVGGNGCIPDSTACNPTLTSVAIAIKGAESIVKYIIEQAE</sequence>
<dbReference type="InterPro" id="IPR000172">
    <property type="entry name" value="GMC_OxRdtase_N"/>
</dbReference>
<evidence type="ECO:0000256" key="7">
    <source>
        <dbReference type="ARBA" id="ARBA00022630"/>
    </source>
</evidence>
<dbReference type="InterPro" id="IPR036188">
    <property type="entry name" value="FAD/NAD-bd_sf"/>
</dbReference>
<dbReference type="SUPFAM" id="SSF51905">
    <property type="entry name" value="FAD/NAD(P)-binding domain"/>
    <property type="match status" value="1"/>
</dbReference>
<accession>A0A284S490</accession>
<feature type="domain" description="Glucose-methanol-choline oxidoreductase C-terminal" evidence="14">
    <location>
        <begin position="444"/>
        <end position="560"/>
    </location>
</feature>
<dbReference type="Pfam" id="PF00732">
    <property type="entry name" value="GMC_oxred_N"/>
    <property type="match status" value="1"/>
</dbReference>
<comment type="catalytic activity">
    <reaction evidence="1">
        <text>D-glucose + O2 = 2-dehydro-D-glucose + H2O2</text>
        <dbReference type="Rhea" id="RHEA:10552"/>
        <dbReference type="ChEBI" id="CHEBI:4167"/>
        <dbReference type="ChEBI" id="CHEBI:15379"/>
        <dbReference type="ChEBI" id="CHEBI:16240"/>
        <dbReference type="ChEBI" id="CHEBI:16609"/>
        <dbReference type="EC" id="1.1.3.10"/>
    </reaction>
</comment>
<keyword evidence="16" id="KW-1185">Reference proteome</keyword>
<dbReference type="Proteomes" id="UP000219338">
    <property type="component" value="Unassembled WGS sequence"/>
</dbReference>
<comment type="subunit">
    <text evidence="4">Homotetramer.</text>
</comment>
<dbReference type="PANTHER" id="PTHR42784:SF1">
    <property type="entry name" value="PYRANOSE 2-OXIDASE"/>
    <property type="match status" value="1"/>
</dbReference>
<dbReference type="GO" id="GO:0050660">
    <property type="term" value="F:flavin adenine dinucleotide binding"/>
    <property type="evidence" value="ECO:0007669"/>
    <property type="project" value="InterPro"/>
</dbReference>
<name>A0A284S490_ARMOS</name>
<evidence type="ECO:0000256" key="8">
    <source>
        <dbReference type="ARBA" id="ARBA00022827"/>
    </source>
</evidence>
<comment type="cofactor">
    <cofactor evidence="2">
        <name>FAD</name>
        <dbReference type="ChEBI" id="CHEBI:57692"/>
    </cofactor>
</comment>
<keyword evidence="8" id="KW-0274">FAD</keyword>
<gene>
    <name evidence="15" type="ORF">ARMOST_19329</name>
</gene>
<dbReference type="GO" id="GO:0050233">
    <property type="term" value="F:pyranose oxidase activity"/>
    <property type="evidence" value="ECO:0007669"/>
    <property type="project" value="UniProtKB-EC"/>
</dbReference>
<evidence type="ECO:0000256" key="3">
    <source>
        <dbReference type="ARBA" id="ARBA00010790"/>
    </source>
</evidence>
<dbReference type="NCBIfam" id="TIGR02462">
    <property type="entry name" value="pyranose_ox"/>
    <property type="match status" value="1"/>
</dbReference>
<feature type="domain" description="Glucose-methanol-choline oxidoreductase N-terminal" evidence="13">
    <location>
        <begin position="254"/>
        <end position="346"/>
    </location>
</feature>
<dbReference type="EMBL" id="FUEG01000031">
    <property type="protein sequence ID" value="SJL15824.1"/>
    <property type="molecule type" value="Genomic_DNA"/>
</dbReference>
<evidence type="ECO:0000256" key="11">
    <source>
        <dbReference type="ARBA" id="ARBA00031159"/>
    </source>
</evidence>
<dbReference type="AlphaFoldDB" id="A0A284S490"/>
<keyword evidence="7" id="KW-0285">Flavoprotein</keyword>
<evidence type="ECO:0000256" key="12">
    <source>
        <dbReference type="ARBA" id="ARBA00031330"/>
    </source>
</evidence>
<dbReference type="Pfam" id="PF05199">
    <property type="entry name" value="GMC_oxred_C"/>
    <property type="match status" value="1"/>
</dbReference>
<protein>
    <recommendedName>
        <fullName evidence="6">Pyranose 2-oxidase</fullName>
        <ecNumber evidence="5">1.1.3.10</ecNumber>
    </recommendedName>
    <alternativeName>
        <fullName evidence="11">FAD-oxidoreductase</fullName>
    </alternativeName>
    <alternativeName>
        <fullName evidence="10">Glucose 2-oxidase</fullName>
    </alternativeName>
    <alternativeName>
        <fullName evidence="12">Pyranose:oxygen 2-oxidoreductase</fullName>
    </alternativeName>
</protein>
<organism evidence="15 16">
    <name type="scientific">Armillaria ostoyae</name>
    <name type="common">Armillaria root rot fungus</name>
    <dbReference type="NCBI Taxonomy" id="47428"/>
    <lineage>
        <taxon>Eukaryota</taxon>
        <taxon>Fungi</taxon>
        <taxon>Dikarya</taxon>
        <taxon>Basidiomycota</taxon>
        <taxon>Agaricomycotina</taxon>
        <taxon>Agaricomycetes</taxon>
        <taxon>Agaricomycetidae</taxon>
        <taxon>Agaricales</taxon>
        <taxon>Marasmiineae</taxon>
        <taxon>Physalacriaceae</taxon>
        <taxon>Armillaria</taxon>
    </lineage>
</organism>
<reference evidence="16" key="1">
    <citation type="journal article" date="2017" name="Nat. Ecol. Evol.">
        <title>Genome expansion and lineage-specific genetic innovations in the forest pathogenic fungi Armillaria.</title>
        <authorList>
            <person name="Sipos G."/>
            <person name="Prasanna A.N."/>
            <person name="Walter M.C."/>
            <person name="O'Connor E."/>
            <person name="Balint B."/>
            <person name="Krizsan K."/>
            <person name="Kiss B."/>
            <person name="Hess J."/>
            <person name="Varga T."/>
            <person name="Slot J."/>
            <person name="Riley R."/>
            <person name="Boka B."/>
            <person name="Rigling D."/>
            <person name="Barry K."/>
            <person name="Lee J."/>
            <person name="Mihaltcheva S."/>
            <person name="LaButti K."/>
            <person name="Lipzen A."/>
            <person name="Waldron R."/>
            <person name="Moloney N.M."/>
            <person name="Sperisen C."/>
            <person name="Kredics L."/>
            <person name="Vagvoelgyi C."/>
            <person name="Patrignani A."/>
            <person name="Fitzpatrick D."/>
            <person name="Nagy I."/>
            <person name="Doyle S."/>
            <person name="Anderson J.B."/>
            <person name="Grigoriev I.V."/>
            <person name="Gueldener U."/>
            <person name="Muensterkoetter M."/>
            <person name="Nagy L.G."/>
        </authorList>
    </citation>
    <scope>NUCLEOTIDE SEQUENCE [LARGE SCALE GENOMIC DNA]</scope>
    <source>
        <strain evidence="16">C18/9</strain>
    </source>
</reference>